<dbReference type="AlphaFoldDB" id="A0A4S2BG00"/>
<keyword evidence="1" id="KW-1133">Transmembrane helix</keyword>
<sequence length="99" mass="12393">MGGFKEWLILVLILLVLIAIIDLIFILVFASWHAFTRKENRNYYFTLKSRRIDQFVRGEKEKIYVHERCKNYGEAFRKYAKYYLKHWWKWWLIDAIFYF</sequence>
<keyword evidence="1" id="KW-0472">Membrane</keyword>
<name>A0A4S2BG00_9LACO</name>
<feature type="transmembrane region" description="Helical" evidence="1">
    <location>
        <begin position="7"/>
        <end position="32"/>
    </location>
</feature>
<comment type="caution">
    <text evidence="2">The sequence shown here is derived from an EMBL/GenBank/DDBJ whole genome shotgun (WGS) entry which is preliminary data.</text>
</comment>
<evidence type="ECO:0000313" key="3">
    <source>
        <dbReference type="Proteomes" id="UP000309117"/>
    </source>
</evidence>
<reference evidence="2 3" key="1">
    <citation type="submission" date="2019-04" db="EMBL/GenBank/DDBJ databases">
        <title>Microbes associate with the intestines of laboratory mice.</title>
        <authorList>
            <person name="Navarre W."/>
            <person name="Wong E."/>
            <person name="Huang K."/>
            <person name="Tropini C."/>
            <person name="Ng K."/>
            <person name="Yu B."/>
        </authorList>
    </citation>
    <scope>NUCLEOTIDE SEQUENCE [LARGE SCALE GENOMIC DNA]</scope>
    <source>
        <strain evidence="2 3">NM61_E11</strain>
    </source>
</reference>
<protein>
    <submittedName>
        <fullName evidence="2">Uncharacterized protein</fullName>
    </submittedName>
</protein>
<dbReference type="Proteomes" id="UP000309117">
    <property type="component" value="Unassembled WGS sequence"/>
</dbReference>
<proteinExistence type="predicted"/>
<evidence type="ECO:0000256" key="1">
    <source>
        <dbReference type="SAM" id="Phobius"/>
    </source>
</evidence>
<dbReference type="RefSeq" id="WP_135960602.1">
    <property type="nucleotide sequence ID" value="NZ_CAJSYX010000004.1"/>
</dbReference>
<gene>
    <name evidence="2" type="ORF">E5351_07215</name>
</gene>
<dbReference type="EMBL" id="SRYV01000012">
    <property type="protein sequence ID" value="TGY13547.1"/>
    <property type="molecule type" value="Genomic_DNA"/>
</dbReference>
<keyword evidence="1" id="KW-0812">Transmembrane</keyword>
<accession>A0A4S2BG00</accession>
<organism evidence="2 3">
    <name type="scientific">Lactobacillus intestinalis</name>
    <dbReference type="NCBI Taxonomy" id="151781"/>
    <lineage>
        <taxon>Bacteria</taxon>
        <taxon>Bacillati</taxon>
        <taxon>Bacillota</taxon>
        <taxon>Bacilli</taxon>
        <taxon>Lactobacillales</taxon>
        <taxon>Lactobacillaceae</taxon>
        <taxon>Lactobacillus</taxon>
    </lineage>
</organism>
<evidence type="ECO:0000313" key="2">
    <source>
        <dbReference type="EMBL" id="TGY13547.1"/>
    </source>
</evidence>